<dbReference type="EMBL" id="LKCN02000004">
    <property type="protein sequence ID" value="RCI14491.1"/>
    <property type="molecule type" value="Genomic_DNA"/>
</dbReference>
<dbReference type="PROSITE" id="PS00678">
    <property type="entry name" value="WD_REPEATS_1"/>
    <property type="match status" value="1"/>
</dbReference>
<dbReference type="InterPro" id="IPR015943">
    <property type="entry name" value="WD40/YVTN_repeat-like_dom_sf"/>
</dbReference>
<dbReference type="OrthoDB" id="6262491at2759"/>
<protein>
    <submittedName>
        <fullName evidence="5">Uncharacterized protein</fullName>
    </submittedName>
</protein>
<name>A0A367LJ98_9HYPO</name>
<organism evidence="5 6">
    <name type="scientific">Ophiocordyceps polyrhachis-furcata BCC 54312</name>
    <dbReference type="NCBI Taxonomy" id="1330021"/>
    <lineage>
        <taxon>Eukaryota</taxon>
        <taxon>Fungi</taxon>
        <taxon>Dikarya</taxon>
        <taxon>Ascomycota</taxon>
        <taxon>Pezizomycotina</taxon>
        <taxon>Sordariomycetes</taxon>
        <taxon>Hypocreomycetidae</taxon>
        <taxon>Hypocreales</taxon>
        <taxon>Ophiocordycipitaceae</taxon>
        <taxon>Ophiocordyceps</taxon>
    </lineage>
</organism>
<dbReference type="Pfam" id="PF00400">
    <property type="entry name" value="WD40"/>
    <property type="match status" value="4"/>
</dbReference>
<feature type="repeat" description="WD" evidence="3">
    <location>
        <begin position="288"/>
        <end position="327"/>
    </location>
</feature>
<reference evidence="5 6" key="1">
    <citation type="journal article" date="2015" name="BMC Genomics">
        <title>Insights from the genome of Ophiocordyceps polyrhachis-furcata to pathogenicity and host specificity in insect fungi.</title>
        <authorList>
            <person name="Wichadakul D."/>
            <person name="Kobmoo N."/>
            <person name="Ingsriswang S."/>
            <person name="Tangphatsornruang S."/>
            <person name="Chantasingh D."/>
            <person name="Luangsa-ard J.J."/>
            <person name="Eurwilaichitr L."/>
        </authorList>
    </citation>
    <scope>NUCLEOTIDE SEQUENCE [LARGE SCALE GENOMIC DNA]</scope>
    <source>
        <strain evidence="5 6">BCC 54312</strain>
    </source>
</reference>
<dbReference type="Gene3D" id="2.130.10.10">
    <property type="entry name" value="YVTN repeat-like/Quinoprotein amine dehydrogenase"/>
    <property type="match status" value="2"/>
</dbReference>
<accession>A0A367LJ98</accession>
<dbReference type="SMART" id="SM00320">
    <property type="entry name" value="WD40"/>
    <property type="match status" value="4"/>
</dbReference>
<dbReference type="SUPFAM" id="SSF50978">
    <property type="entry name" value="WD40 repeat-like"/>
    <property type="match status" value="1"/>
</dbReference>
<evidence type="ECO:0000256" key="2">
    <source>
        <dbReference type="ARBA" id="ARBA00022737"/>
    </source>
</evidence>
<evidence type="ECO:0000256" key="3">
    <source>
        <dbReference type="PROSITE-ProRule" id="PRU00221"/>
    </source>
</evidence>
<dbReference type="InterPro" id="IPR019775">
    <property type="entry name" value="WD40_repeat_CS"/>
</dbReference>
<evidence type="ECO:0000256" key="4">
    <source>
        <dbReference type="SAM" id="MobiDB-lite"/>
    </source>
</evidence>
<evidence type="ECO:0000256" key="1">
    <source>
        <dbReference type="ARBA" id="ARBA00022574"/>
    </source>
</evidence>
<gene>
    <name evidence="5" type="ORF">L249_6094</name>
</gene>
<evidence type="ECO:0000313" key="6">
    <source>
        <dbReference type="Proteomes" id="UP000253664"/>
    </source>
</evidence>
<keyword evidence="2" id="KW-0677">Repeat</keyword>
<dbReference type="InterPro" id="IPR020472">
    <property type="entry name" value="WD40_PAC1"/>
</dbReference>
<evidence type="ECO:0000313" key="5">
    <source>
        <dbReference type="EMBL" id="RCI14491.1"/>
    </source>
</evidence>
<dbReference type="PANTHER" id="PTHR19855">
    <property type="entry name" value="WD40 REPEAT PROTEIN 12, 37"/>
    <property type="match status" value="1"/>
</dbReference>
<sequence>MTAYFFQTDASQARREIKSAKAGNKNGNPIHARREIKSAKAGNKNGNPIHVKSKILAAIADPSCPLDSIFIAQSSGCVRRVRVDNAESPQTTYRGPKAPVTCLAIGGIENQTLFAGSWDKDVWSWDVASGRPGRKYNGHADFVKTIVCARLAGHELLISGGADRKIIVWDVETGRRLYDIQDAAKTMLAVQHVAVDPALSNQDTLVLVSASSDPHIRRWELSLDGYQQLFGSARSSGGTERPTIHEHDTSVYKLFFDTKVDEVDLWTASADGNVKCLARNQGFAADEVLVHGDYVRAVVVTPHWVVSAGRDDNVKVWDRRTGKLHCSLEGHFEEVTDLVLLRDGQGSPKLVCSVSIDGTIRTWPLSESELAEVVSRAGRVEPATGTEQQLTAEEEAELAELLDDQ</sequence>
<dbReference type="PANTHER" id="PTHR19855:SF11">
    <property type="entry name" value="RIBOSOME BIOGENESIS PROTEIN WDR12"/>
    <property type="match status" value="1"/>
</dbReference>
<keyword evidence="6" id="KW-1185">Reference proteome</keyword>
<feature type="repeat" description="WD" evidence="3">
    <location>
        <begin position="136"/>
        <end position="179"/>
    </location>
</feature>
<comment type="caution">
    <text evidence="5">The sequence shown here is derived from an EMBL/GenBank/DDBJ whole genome shotgun (WGS) entry which is preliminary data.</text>
</comment>
<keyword evidence="1 3" id="KW-0853">WD repeat</keyword>
<dbReference type="STRING" id="1330021.A0A367LJ98"/>
<dbReference type="Proteomes" id="UP000253664">
    <property type="component" value="Unassembled WGS sequence"/>
</dbReference>
<dbReference type="InterPro" id="IPR036322">
    <property type="entry name" value="WD40_repeat_dom_sf"/>
</dbReference>
<feature type="compositionally biased region" description="Acidic residues" evidence="4">
    <location>
        <begin position="392"/>
        <end position="405"/>
    </location>
</feature>
<dbReference type="PROSITE" id="PS50082">
    <property type="entry name" value="WD_REPEATS_2"/>
    <property type="match status" value="2"/>
</dbReference>
<proteinExistence type="predicted"/>
<dbReference type="InterPro" id="IPR001680">
    <property type="entry name" value="WD40_rpt"/>
</dbReference>
<dbReference type="AlphaFoldDB" id="A0A367LJ98"/>
<feature type="region of interest" description="Disordered" evidence="4">
    <location>
        <begin position="379"/>
        <end position="405"/>
    </location>
</feature>
<dbReference type="PRINTS" id="PR00320">
    <property type="entry name" value="GPROTEINBRPT"/>
</dbReference>